<dbReference type="InterPro" id="IPR002893">
    <property type="entry name" value="Znf_MYND"/>
</dbReference>
<keyword evidence="8" id="KW-1185">Reference proteome</keyword>
<reference evidence="7" key="1">
    <citation type="submission" date="2023-03" db="EMBL/GenBank/DDBJ databases">
        <title>Massive genome expansion in bonnet fungi (Mycena s.s.) driven by repeated elements and novel gene families across ecological guilds.</title>
        <authorList>
            <consortium name="Lawrence Berkeley National Laboratory"/>
            <person name="Harder C.B."/>
            <person name="Miyauchi S."/>
            <person name="Viragh M."/>
            <person name="Kuo A."/>
            <person name="Thoen E."/>
            <person name="Andreopoulos B."/>
            <person name="Lu D."/>
            <person name="Skrede I."/>
            <person name="Drula E."/>
            <person name="Henrissat B."/>
            <person name="Morin E."/>
            <person name="Kohler A."/>
            <person name="Barry K."/>
            <person name="LaButti K."/>
            <person name="Morin E."/>
            <person name="Salamov A."/>
            <person name="Lipzen A."/>
            <person name="Mereny Z."/>
            <person name="Hegedus B."/>
            <person name="Baldrian P."/>
            <person name="Stursova M."/>
            <person name="Weitz H."/>
            <person name="Taylor A."/>
            <person name="Grigoriev I.V."/>
            <person name="Nagy L.G."/>
            <person name="Martin F."/>
            <person name="Kauserud H."/>
        </authorList>
    </citation>
    <scope>NUCLEOTIDE SEQUENCE</scope>
    <source>
        <strain evidence="7">9284</strain>
    </source>
</reference>
<dbReference type="InterPro" id="IPR024119">
    <property type="entry name" value="TF_DEAF-1"/>
</dbReference>
<comment type="caution">
    <text evidence="7">The sequence shown here is derived from an EMBL/GenBank/DDBJ whole genome shotgun (WGS) entry which is preliminary data.</text>
</comment>
<evidence type="ECO:0000256" key="1">
    <source>
        <dbReference type="ARBA" id="ARBA00022723"/>
    </source>
</evidence>
<dbReference type="EMBL" id="JARKIF010000021">
    <property type="protein sequence ID" value="KAJ7617055.1"/>
    <property type="molecule type" value="Genomic_DNA"/>
</dbReference>
<dbReference type="Gene3D" id="6.10.140.2220">
    <property type="match status" value="1"/>
</dbReference>
<dbReference type="PANTHER" id="PTHR10237">
    <property type="entry name" value="DEFORMED EPIDERMAL AUTOREGULATORY FACTOR 1 HOMOLOG SUPPRESSIN"/>
    <property type="match status" value="1"/>
</dbReference>
<dbReference type="Proteomes" id="UP001221142">
    <property type="component" value="Unassembled WGS sequence"/>
</dbReference>
<dbReference type="GO" id="GO:0005634">
    <property type="term" value="C:nucleus"/>
    <property type="evidence" value="ECO:0007669"/>
    <property type="project" value="TreeGrafter"/>
</dbReference>
<evidence type="ECO:0000313" key="7">
    <source>
        <dbReference type="EMBL" id="KAJ7617055.1"/>
    </source>
</evidence>
<proteinExistence type="predicted"/>
<dbReference type="Pfam" id="PF01753">
    <property type="entry name" value="zf-MYND"/>
    <property type="match status" value="1"/>
</dbReference>
<keyword evidence="3" id="KW-0862">Zinc</keyword>
<keyword evidence="1" id="KW-0479">Metal-binding</keyword>
<dbReference type="AlphaFoldDB" id="A0AAD7BCV6"/>
<sequence>MSTLTKEQIMMGALAGALQERRRDGGGTPDSGPSRNRTQPRKASNRPRPDKHTDRVAWNEWFEEELNFKYSHFIDFQAMDKREDNEWAWNSQSMNEFNLDNVRTTKELMRAEGVLAALAVEQLQYGNFEEEWKALSVEKKRELALDGLYRGSCTCPRDNSRIICPELRIQVLIGDGEYNLINLLKQIVAHDPTGNMRVKEVFLYEHPFVAHEYRYSPDASDHLKAFVHRAFLWRTFCIVSTLVSIIRVYTNYPFEPYIPVISSARPRDDDRKARKEMSRDGIKRNNLKKTVDNSQCKERDAIAYHACSVCLKKTDLEKLKRCGRCQIVLYCSSDCQKKDWPEHKKFCGKKDFDPRLAPAPDAPAEFIGCPPVADGYIRSPALWRQIWYLSKPDSQRSFYHFDTTPGHTISILINFPPGADIEFLVARRRAMATGDLSAIHQMRVLATWNQLAMGPDSEVTPDQIRRQFEKEYNVVLTPETAEKAGKYKAATKKEKEEEREFYRRRLASVGRTL</sequence>
<dbReference type="SUPFAM" id="SSF144232">
    <property type="entry name" value="HIT/MYND zinc finger-like"/>
    <property type="match status" value="1"/>
</dbReference>
<evidence type="ECO:0000313" key="8">
    <source>
        <dbReference type="Proteomes" id="UP001221142"/>
    </source>
</evidence>
<accession>A0AAD7BCV6</accession>
<evidence type="ECO:0000256" key="3">
    <source>
        <dbReference type="ARBA" id="ARBA00022833"/>
    </source>
</evidence>
<gene>
    <name evidence="7" type="ORF">FB45DRAFT_1063607</name>
</gene>
<dbReference type="PROSITE" id="PS50865">
    <property type="entry name" value="ZF_MYND_2"/>
    <property type="match status" value="1"/>
</dbReference>
<dbReference type="GO" id="GO:0008270">
    <property type="term" value="F:zinc ion binding"/>
    <property type="evidence" value="ECO:0007669"/>
    <property type="project" value="UniProtKB-KW"/>
</dbReference>
<keyword evidence="2 4" id="KW-0863">Zinc-finger</keyword>
<evidence type="ECO:0000256" key="2">
    <source>
        <dbReference type="ARBA" id="ARBA00022771"/>
    </source>
</evidence>
<evidence type="ECO:0000259" key="6">
    <source>
        <dbReference type="PROSITE" id="PS50865"/>
    </source>
</evidence>
<dbReference type="GO" id="GO:0000981">
    <property type="term" value="F:DNA-binding transcription factor activity, RNA polymerase II-specific"/>
    <property type="evidence" value="ECO:0007669"/>
    <property type="project" value="TreeGrafter"/>
</dbReference>
<dbReference type="PANTHER" id="PTHR10237:SF14">
    <property type="entry name" value="MYND-TYPE DOMAIN-CONTAINING PROTEIN"/>
    <property type="match status" value="1"/>
</dbReference>
<protein>
    <recommendedName>
        <fullName evidence="6">MYND-type domain-containing protein</fullName>
    </recommendedName>
</protein>
<evidence type="ECO:0000256" key="4">
    <source>
        <dbReference type="PROSITE-ProRule" id="PRU00134"/>
    </source>
</evidence>
<feature type="region of interest" description="Disordered" evidence="5">
    <location>
        <begin position="1"/>
        <end position="53"/>
    </location>
</feature>
<feature type="domain" description="MYND-type" evidence="6">
    <location>
        <begin position="307"/>
        <end position="347"/>
    </location>
</feature>
<evidence type="ECO:0000256" key="5">
    <source>
        <dbReference type="SAM" id="MobiDB-lite"/>
    </source>
</evidence>
<name>A0AAD7BCV6_9AGAR</name>
<organism evidence="7 8">
    <name type="scientific">Roridomyces roridus</name>
    <dbReference type="NCBI Taxonomy" id="1738132"/>
    <lineage>
        <taxon>Eukaryota</taxon>
        <taxon>Fungi</taxon>
        <taxon>Dikarya</taxon>
        <taxon>Basidiomycota</taxon>
        <taxon>Agaricomycotina</taxon>
        <taxon>Agaricomycetes</taxon>
        <taxon>Agaricomycetidae</taxon>
        <taxon>Agaricales</taxon>
        <taxon>Marasmiineae</taxon>
        <taxon>Mycenaceae</taxon>
        <taxon>Roridomyces</taxon>
    </lineage>
</organism>